<evidence type="ECO:0000313" key="3">
    <source>
        <dbReference type="Proteomes" id="UP001056429"/>
    </source>
</evidence>
<organism evidence="2 3">
    <name type="scientific">Oceanirhabdus seepicola</name>
    <dbReference type="NCBI Taxonomy" id="2828781"/>
    <lineage>
        <taxon>Bacteria</taxon>
        <taxon>Bacillati</taxon>
        <taxon>Bacillota</taxon>
        <taxon>Clostridia</taxon>
        <taxon>Eubacteriales</taxon>
        <taxon>Clostridiaceae</taxon>
        <taxon>Oceanirhabdus</taxon>
    </lineage>
</organism>
<evidence type="ECO:0000256" key="1">
    <source>
        <dbReference type="SAM" id="Phobius"/>
    </source>
</evidence>
<proteinExistence type="predicted"/>
<feature type="transmembrane region" description="Helical" evidence="1">
    <location>
        <begin position="33"/>
        <end position="54"/>
    </location>
</feature>
<gene>
    <name evidence="2" type="ORF">KDK92_15495</name>
</gene>
<keyword evidence="1" id="KW-0812">Transmembrane</keyword>
<keyword evidence="1" id="KW-1133">Transmembrane helix</keyword>
<sequence length="65" mass="7224">MLGRYAATEGGVITLSRLVGLKMYGYFFDIDGLLIPMSILGVGIILKIIIQLLFMRETRCGIDGW</sequence>
<dbReference type="RefSeq" id="WP_250860245.1">
    <property type="nucleotide sequence ID" value="NZ_JAGSOJ010000003.1"/>
</dbReference>
<keyword evidence="3" id="KW-1185">Reference proteome</keyword>
<dbReference type="EMBL" id="JAGSOJ010000003">
    <property type="protein sequence ID" value="MCM1991137.1"/>
    <property type="molecule type" value="Genomic_DNA"/>
</dbReference>
<comment type="caution">
    <text evidence="2">The sequence shown here is derived from an EMBL/GenBank/DDBJ whole genome shotgun (WGS) entry which is preliminary data.</text>
</comment>
<reference evidence="2" key="1">
    <citation type="journal article" date="2021" name="mSystems">
        <title>Bacteria and Archaea Synergistically Convert Glycine Betaine to Biogenic Methane in the Formosa Cold Seep of the South China Sea.</title>
        <authorList>
            <person name="Li L."/>
            <person name="Zhang W."/>
            <person name="Zhang S."/>
            <person name="Song L."/>
            <person name="Sun Q."/>
            <person name="Zhang H."/>
            <person name="Xiang H."/>
            <person name="Dong X."/>
        </authorList>
    </citation>
    <scope>NUCLEOTIDE SEQUENCE</scope>
    <source>
        <strain evidence="2">ZWT</strain>
    </source>
</reference>
<name>A0A9J6P4X6_9CLOT</name>
<evidence type="ECO:0000313" key="2">
    <source>
        <dbReference type="EMBL" id="MCM1991137.1"/>
    </source>
</evidence>
<reference evidence="2" key="2">
    <citation type="submission" date="2021-04" db="EMBL/GenBank/DDBJ databases">
        <authorList>
            <person name="Dong X."/>
        </authorList>
    </citation>
    <scope>NUCLEOTIDE SEQUENCE</scope>
    <source>
        <strain evidence="2">ZWT</strain>
    </source>
</reference>
<accession>A0A9J6P4X6</accession>
<dbReference type="AlphaFoldDB" id="A0A9J6P4X6"/>
<keyword evidence="1" id="KW-0472">Membrane</keyword>
<dbReference type="Proteomes" id="UP001056429">
    <property type="component" value="Unassembled WGS sequence"/>
</dbReference>
<protein>
    <submittedName>
        <fullName evidence="2">Uncharacterized protein</fullName>
    </submittedName>
</protein>